<keyword evidence="1" id="KW-0472">Membrane</keyword>
<keyword evidence="1" id="KW-0812">Transmembrane</keyword>
<dbReference type="InterPro" id="IPR016785">
    <property type="entry name" value="ComGD"/>
</dbReference>
<gene>
    <name evidence="2" type="ORF">TICRE_00530</name>
</gene>
<dbReference type="AlphaFoldDB" id="A0A1U7M9G8"/>
<dbReference type="EMBL" id="LTDM01000001">
    <property type="protein sequence ID" value="OLS03926.1"/>
    <property type="molecule type" value="Genomic_DNA"/>
</dbReference>
<dbReference type="PIRSF" id="PIRSF021292">
    <property type="entry name" value="Competence_ComGD"/>
    <property type="match status" value="1"/>
</dbReference>
<dbReference type="InterPro" id="IPR012902">
    <property type="entry name" value="N_methyl_site"/>
</dbReference>
<feature type="transmembrane region" description="Helical" evidence="1">
    <location>
        <begin position="6"/>
        <end position="27"/>
    </location>
</feature>
<comment type="caution">
    <text evidence="2">The sequence shown here is derived from an EMBL/GenBank/DDBJ whole genome shotgun (WGS) entry which is preliminary data.</text>
</comment>
<reference evidence="2 3" key="1">
    <citation type="submission" date="2016-02" db="EMBL/GenBank/DDBJ databases">
        <title>Genome sequence of Tissierella creatinophila DSM 6911.</title>
        <authorList>
            <person name="Poehlein A."/>
            <person name="Daniel R."/>
        </authorList>
    </citation>
    <scope>NUCLEOTIDE SEQUENCE [LARGE SCALE GENOMIC DNA]</scope>
    <source>
        <strain evidence="2 3">DSM 6911</strain>
    </source>
</reference>
<dbReference type="Gene3D" id="3.30.700.10">
    <property type="entry name" value="Glycoprotein, Type 4 Pilin"/>
    <property type="match status" value="1"/>
</dbReference>
<organism evidence="2 3">
    <name type="scientific">Tissierella creatinophila DSM 6911</name>
    <dbReference type="NCBI Taxonomy" id="1123403"/>
    <lineage>
        <taxon>Bacteria</taxon>
        <taxon>Bacillati</taxon>
        <taxon>Bacillota</taxon>
        <taxon>Tissierellia</taxon>
        <taxon>Tissierellales</taxon>
        <taxon>Tissierellaceae</taxon>
        <taxon>Tissierella</taxon>
    </lineage>
</organism>
<dbReference type="OrthoDB" id="1707700at2"/>
<dbReference type="NCBIfam" id="TIGR02532">
    <property type="entry name" value="IV_pilin_GFxxxE"/>
    <property type="match status" value="1"/>
</dbReference>
<dbReference type="RefSeq" id="WP_075724030.1">
    <property type="nucleotide sequence ID" value="NZ_LTDM01000001.1"/>
</dbReference>
<protein>
    <recommendedName>
        <fullName evidence="4">Prepilin-type N-terminal cleavage/methylation domain-containing protein</fullName>
    </recommendedName>
</protein>
<name>A0A1U7M9G8_TISCR</name>
<dbReference type="InterPro" id="IPR045584">
    <property type="entry name" value="Pilin-like"/>
</dbReference>
<evidence type="ECO:0000313" key="3">
    <source>
        <dbReference type="Proteomes" id="UP000186112"/>
    </source>
</evidence>
<keyword evidence="3" id="KW-1185">Reference proteome</keyword>
<evidence type="ECO:0000256" key="1">
    <source>
        <dbReference type="SAM" id="Phobius"/>
    </source>
</evidence>
<evidence type="ECO:0000313" key="2">
    <source>
        <dbReference type="EMBL" id="OLS03926.1"/>
    </source>
</evidence>
<accession>A0A1U7M9G8</accession>
<keyword evidence="1" id="KW-1133">Transmembrane helix</keyword>
<dbReference type="SUPFAM" id="SSF54523">
    <property type="entry name" value="Pili subunits"/>
    <property type="match status" value="1"/>
</dbReference>
<evidence type="ECO:0008006" key="4">
    <source>
        <dbReference type="Google" id="ProtNLM"/>
    </source>
</evidence>
<dbReference type="Pfam" id="PF07963">
    <property type="entry name" value="N_methyl"/>
    <property type="match status" value="1"/>
</dbReference>
<dbReference type="Proteomes" id="UP000186112">
    <property type="component" value="Unassembled WGS sequence"/>
</dbReference>
<sequence length="153" mass="17395">MKNRTAYTLVEIIVVIALLGIIIAMTIPHTNYFKAIRESLEIKELKRDILFTRNKAIIDSKIYRIKFIEDDNSYTISTGSASESITIKTKHFEHGIKLNTKEGSKTFIFNSNGTTTDSGTIYFLDRLGNQHKLSITPVSCKVNIEKEIQPIKK</sequence>
<dbReference type="GO" id="GO:0030420">
    <property type="term" value="P:establishment of competence for transformation"/>
    <property type="evidence" value="ECO:0007669"/>
    <property type="project" value="InterPro"/>
</dbReference>
<proteinExistence type="predicted"/>